<evidence type="ECO:0000256" key="2">
    <source>
        <dbReference type="ARBA" id="ARBA00006533"/>
    </source>
</evidence>
<keyword evidence="3" id="KW-0158">Chromosome</keyword>
<keyword evidence="5" id="KW-0498">Mitosis</keyword>
<evidence type="ECO:0000256" key="1">
    <source>
        <dbReference type="ARBA" id="ARBA00004286"/>
    </source>
</evidence>
<dbReference type="GO" id="GO:0000796">
    <property type="term" value="C:condensin complex"/>
    <property type="evidence" value="ECO:0007669"/>
    <property type="project" value="InterPro"/>
</dbReference>
<feature type="compositionally biased region" description="Basic and acidic residues" evidence="9">
    <location>
        <begin position="672"/>
        <end position="686"/>
    </location>
</feature>
<accession>A0AAW2HSG6</accession>
<protein>
    <recommendedName>
        <fullName evidence="10">Nuclear condensin complex subunit 3 C-terminal domain-containing protein</fullName>
    </recommendedName>
</protein>
<keyword evidence="7" id="KW-0131">Cell cycle</keyword>
<dbReference type="PANTHER" id="PTHR14418:SF5">
    <property type="entry name" value="CONDENSIN COMPLEX SUBUNIT 3"/>
    <property type="match status" value="1"/>
</dbReference>
<comment type="caution">
    <text evidence="11">The sequence shown here is derived from an EMBL/GenBank/DDBJ whole genome shotgun (WGS) entry which is preliminary data.</text>
</comment>
<evidence type="ECO:0000256" key="7">
    <source>
        <dbReference type="ARBA" id="ARBA00023306"/>
    </source>
</evidence>
<comment type="similarity">
    <text evidence="2">Belongs to the CND3 (condensin subunit 3) family.</text>
</comment>
<evidence type="ECO:0000256" key="9">
    <source>
        <dbReference type="SAM" id="MobiDB-lite"/>
    </source>
</evidence>
<dbReference type="SUPFAM" id="SSF48371">
    <property type="entry name" value="ARM repeat"/>
    <property type="match status" value="1"/>
</dbReference>
<gene>
    <name evidence="11" type="ORF">PYX00_005467</name>
</gene>
<keyword evidence="4" id="KW-0132">Cell division</keyword>
<dbReference type="EMBL" id="JARGDH010000003">
    <property type="protein sequence ID" value="KAL0272532.1"/>
    <property type="molecule type" value="Genomic_DNA"/>
</dbReference>
<evidence type="ECO:0000256" key="6">
    <source>
        <dbReference type="ARBA" id="ARBA00023067"/>
    </source>
</evidence>
<dbReference type="InterPro" id="IPR016024">
    <property type="entry name" value="ARM-type_fold"/>
</dbReference>
<dbReference type="InterPro" id="IPR025977">
    <property type="entry name" value="Cnd3_C"/>
</dbReference>
<name>A0AAW2HSG6_9NEOP</name>
<evidence type="ECO:0000259" key="10">
    <source>
        <dbReference type="Pfam" id="PF12719"/>
    </source>
</evidence>
<dbReference type="GO" id="GO:0005737">
    <property type="term" value="C:cytoplasm"/>
    <property type="evidence" value="ECO:0007669"/>
    <property type="project" value="TreeGrafter"/>
</dbReference>
<dbReference type="Pfam" id="PF12719">
    <property type="entry name" value="Cnd3"/>
    <property type="match status" value="1"/>
</dbReference>
<dbReference type="GO" id="GO:0051301">
    <property type="term" value="P:cell division"/>
    <property type="evidence" value="ECO:0007669"/>
    <property type="project" value="UniProtKB-KW"/>
</dbReference>
<dbReference type="InterPro" id="IPR027165">
    <property type="entry name" value="CND3"/>
</dbReference>
<dbReference type="Gene3D" id="1.25.10.10">
    <property type="entry name" value="Leucine-rich Repeat Variant"/>
    <property type="match status" value="1"/>
</dbReference>
<dbReference type="GO" id="GO:0000793">
    <property type="term" value="C:condensed chromosome"/>
    <property type="evidence" value="ECO:0007669"/>
    <property type="project" value="TreeGrafter"/>
</dbReference>
<evidence type="ECO:0000256" key="8">
    <source>
        <dbReference type="SAM" id="Coils"/>
    </source>
</evidence>
<reference evidence="11" key="1">
    <citation type="journal article" date="2024" name="Gigascience">
        <title>Chromosome-level genome of the poultry shaft louse Menopon gallinae provides insight into the host-switching and adaptive evolution of parasitic lice.</title>
        <authorList>
            <person name="Xu Y."/>
            <person name="Ma L."/>
            <person name="Liu S."/>
            <person name="Liang Y."/>
            <person name="Liu Q."/>
            <person name="He Z."/>
            <person name="Tian L."/>
            <person name="Duan Y."/>
            <person name="Cai W."/>
            <person name="Li H."/>
            <person name="Song F."/>
        </authorList>
    </citation>
    <scope>NUCLEOTIDE SEQUENCE</scope>
    <source>
        <strain evidence="11">Cailab_2023a</strain>
    </source>
</reference>
<keyword evidence="6" id="KW-0226">DNA condensation</keyword>
<dbReference type="InterPro" id="IPR011989">
    <property type="entry name" value="ARM-like"/>
</dbReference>
<sequence>MDSRSGNTRSKHMNIMKEKVRKIFEKAEEQFRHPNLIEKCKTLYRECNDDVRFLEEFKTALRYTLVFPDKEAVDNILLFVSKLVILLYAIEADSDDDMNGSDTINEGCTFPNEILELLFKSHGASLTIVRVRCLQLLNKILSGMPENSTISDGIWVKLKETVLTRIQDKSPVVRVQAVMAARKLQDPKNLNCEIIKALVFHLNDPSSAVRRTVVSSIAFNKLTIGHVLARTRDVHDNVRRNTYLVFSKVRVMNLTIKYRLTLLERGIQDRSALVRSCVQSILLVNWLDNFDRDVLKFLEALDVINCADTVLKIVENIFMVMPMEEVMKSLPLDADTRLIPVEKLTPEMALLWRAVCHHFWTEKNDEELEKVLPNISTFCDYIRSVYPLDSNKSLNLSNDEKWEEVKENQILRHLMELTKVFDFSDELGRANLKKLLFEMLSSQRIDNEAIDCLMELVASIIPSPEVFLHEVTEIISEIREPLVVETVPIPRRQQMENEIHISDLKVTLNDLKEKEYNAVANKNYAEAQTLKIEIEKIEAELKDLNTKTCISQEVREEKNDPVTVCKCLTILMHMIKYSRVTTLTPTLRNIKENFLNQCLTSQDLLTQSLSIEVLGQFCVLDVDIAKENLFRFILMLSENGDDEINGPALKSIFDILLYHRIKPFEKLHSCEDDGHNNSEQDRKTPVDDSDGDADDDDMFVIKPEVTDVGLGTKFIPILVELLNCKSNDLLKKIAFEGLCKLLFSGVMYSPEILSKIIVKGFSPIIDNESEDYIRQAFMVFFPAFAAKTQRSQEMIEAAFIPTLRRLIIAPLGTPEADINPRDVASFLIEYTLPNINSHTQMVLHVHNNLAMSICHEILRECDQCAGTEVFQLYLKSLLKAETVPG</sequence>
<proteinExistence type="inferred from homology"/>
<evidence type="ECO:0000256" key="3">
    <source>
        <dbReference type="ARBA" id="ARBA00022454"/>
    </source>
</evidence>
<evidence type="ECO:0000313" key="11">
    <source>
        <dbReference type="EMBL" id="KAL0272533.1"/>
    </source>
</evidence>
<dbReference type="GO" id="GO:0007076">
    <property type="term" value="P:mitotic chromosome condensation"/>
    <property type="evidence" value="ECO:0007669"/>
    <property type="project" value="InterPro"/>
</dbReference>
<keyword evidence="8" id="KW-0175">Coiled coil</keyword>
<comment type="subcellular location">
    <subcellularLocation>
        <location evidence="1">Chromosome</location>
    </subcellularLocation>
</comment>
<feature type="region of interest" description="Disordered" evidence="9">
    <location>
        <begin position="672"/>
        <end position="694"/>
    </location>
</feature>
<evidence type="ECO:0000256" key="4">
    <source>
        <dbReference type="ARBA" id="ARBA00022618"/>
    </source>
</evidence>
<evidence type="ECO:0000256" key="5">
    <source>
        <dbReference type="ARBA" id="ARBA00022776"/>
    </source>
</evidence>
<dbReference type="AlphaFoldDB" id="A0AAW2HSG6"/>
<dbReference type="EMBL" id="JARGDH010000003">
    <property type="protein sequence ID" value="KAL0272533.1"/>
    <property type="molecule type" value="Genomic_DNA"/>
</dbReference>
<organism evidence="11">
    <name type="scientific">Menopon gallinae</name>
    <name type="common">poultry shaft louse</name>
    <dbReference type="NCBI Taxonomy" id="328185"/>
    <lineage>
        <taxon>Eukaryota</taxon>
        <taxon>Metazoa</taxon>
        <taxon>Ecdysozoa</taxon>
        <taxon>Arthropoda</taxon>
        <taxon>Hexapoda</taxon>
        <taxon>Insecta</taxon>
        <taxon>Pterygota</taxon>
        <taxon>Neoptera</taxon>
        <taxon>Paraneoptera</taxon>
        <taxon>Psocodea</taxon>
        <taxon>Troctomorpha</taxon>
        <taxon>Phthiraptera</taxon>
        <taxon>Amblycera</taxon>
        <taxon>Menoponidae</taxon>
        <taxon>Menopon</taxon>
    </lineage>
</organism>
<feature type="coiled-coil region" evidence="8">
    <location>
        <begin position="520"/>
        <end position="547"/>
    </location>
</feature>
<dbReference type="PANTHER" id="PTHR14418">
    <property type="entry name" value="CONDENSIN COMPLEX SUBUNIT 3-RELATED"/>
    <property type="match status" value="1"/>
</dbReference>
<feature type="domain" description="Nuclear condensin complex subunit 3 C-terminal" evidence="10">
    <location>
        <begin position="566"/>
        <end position="879"/>
    </location>
</feature>